<evidence type="ECO:0000313" key="3">
    <source>
        <dbReference type="Proteomes" id="UP000186922"/>
    </source>
</evidence>
<gene>
    <name evidence="2" type="primary">RvY_12479</name>
    <name evidence="2" type="synonym">RvY_12479.2</name>
    <name evidence="2" type="ORF">RvY_12479-2</name>
</gene>
<name>A0A1D1VJM8_RAMVA</name>
<proteinExistence type="predicted"/>
<dbReference type="AlphaFoldDB" id="A0A1D1VJM8"/>
<organism evidence="2 3">
    <name type="scientific">Ramazzottius varieornatus</name>
    <name type="common">Water bear</name>
    <name type="synonym">Tardigrade</name>
    <dbReference type="NCBI Taxonomy" id="947166"/>
    <lineage>
        <taxon>Eukaryota</taxon>
        <taxon>Metazoa</taxon>
        <taxon>Ecdysozoa</taxon>
        <taxon>Tardigrada</taxon>
        <taxon>Eutardigrada</taxon>
        <taxon>Parachela</taxon>
        <taxon>Hypsibioidea</taxon>
        <taxon>Ramazzottiidae</taxon>
        <taxon>Ramazzottius</taxon>
    </lineage>
</organism>
<evidence type="ECO:0000256" key="1">
    <source>
        <dbReference type="SAM" id="MobiDB-lite"/>
    </source>
</evidence>
<keyword evidence="3" id="KW-1185">Reference proteome</keyword>
<comment type="caution">
    <text evidence="2">The sequence shown here is derived from an EMBL/GenBank/DDBJ whole genome shotgun (WGS) entry which is preliminary data.</text>
</comment>
<protein>
    <submittedName>
        <fullName evidence="2">Uncharacterized protein</fullName>
    </submittedName>
</protein>
<evidence type="ECO:0000313" key="2">
    <source>
        <dbReference type="EMBL" id="GAV01835.1"/>
    </source>
</evidence>
<sequence>MKATSPACFMQQTIYLLTNRNVSRRYNMDWFSIPLAVFSFFFLLITVSESSEQCGYNTPLRCPYNQQCFKYQKKSECGPIDGSENRPRSKQDADYVGKCPRAPTRHICLDVAKVCKEVSLYKERSVAGKNPGYPAEVPYTAGADTNKGGSRNGDDSKRTDSQESIISDMCHGPLESYQPSNKGTNARAFCNDGGCNRHEDCKVRMPGDIVICCEGSCAHVSNLQRIKPVFDRKDQICPE</sequence>
<feature type="region of interest" description="Disordered" evidence="1">
    <location>
        <begin position="132"/>
        <end position="162"/>
    </location>
</feature>
<feature type="compositionally biased region" description="Basic and acidic residues" evidence="1">
    <location>
        <begin position="152"/>
        <end position="161"/>
    </location>
</feature>
<dbReference type="Proteomes" id="UP000186922">
    <property type="component" value="Unassembled WGS sequence"/>
</dbReference>
<accession>A0A1D1VJM8</accession>
<reference evidence="2 3" key="1">
    <citation type="journal article" date="2016" name="Nat. Commun.">
        <title>Extremotolerant tardigrade genome and improved radiotolerance of human cultured cells by tardigrade-unique protein.</title>
        <authorList>
            <person name="Hashimoto T."/>
            <person name="Horikawa D.D."/>
            <person name="Saito Y."/>
            <person name="Kuwahara H."/>
            <person name="Kozuka-Hata H."/>
            <person name="Shin-I T."/>
            <person name="Minakuchi Y."/>
            <person name="Ohishi K."/>
            <person name="Motoyama A."/>
            <person name="Aizu T."/>
            <person name="Enomoto A."/>
            <person name="Kondo K."/>
            <person name="Tanaka S."/>
            <person name="Hara Y."/>
            <person name="Koshikawa S."/>
            <person name="Sagara H."/>
            <person name="Miura T."/>
            <person name="Yokobori S."/>
            <person name="Miyagawa K."/>
            <person name="Suzuki Y."/>
            <person name="Kubo T."/>
            <person name="Oyama M."/>
            <person name="Kohara Y."/>
            <person name="Fujiyama A."/>
            <person name="Arakawa K."/>
            <person name="Katayama T."/>
            <person name="Toyoda A."/>
            <person name="Kunieda T."/>
        </authorList>
    </citation>
    <scope>NUCLEOTIDE SEQUENCE [LARGE SCALE GENOMIC DNA]</scope>
    <source>
        <strain evidence="2 3">YOKOZUNA-1</strain>
    </source>
</reference>
<dbReference type="EMBL" id="BDGG01000007">
    <property type="protein sequence ID" value="GAV01835.1"/>
    <property type="molecule type" value="Genomic_DNA"/>
</dbReference>